<name>A0A0K2VY54_MESPL</name>
<accession>A0A0K2VY54</accession>
<feature type="region of interest" description="Disordered" evidence="1">
    <location>
        <begin position="190"/>
        <end position="216"/>
    </location>
</feature>
<gene>
    <name evidence="3" type="ORF">MPL1032_20622</name>
</gene>
<dbReference type="AlphaFoldDB" id="A0A0K2VY54"/>
<dbReference type="EMBL" id="CCND01000012">
    <property type="protein sequence ID" value="CDX56640.1"/>
    <property type="molecule type" value="Genomic_DNA"/>
</dbReference>
<sequence>MRDLDFGAGGLNLVARQGVHMIIDIGGACRAGAAVLTAVAISVVAAVVPVSVVAAVVPVSVVAAAVPVSVVAAVVPVSVVAAAITVSVVSAITGIRAAGRTGIGTTCRAGIAAIPASVAVPAVTAPVTVSTTLAAAVSTATAAFAGIGLGHDRTIEGETERRDNKRQHSQRSQDQPAAPALYAHPALPMPALQPVGRTTPPAMSQHKHPQSAGHKEVAHDPCLVHSDLLRFTVRPKSYFNQRMWSDTFVAGSIFPGRPSC</sequence>
<proteinExistence type="predicted"/>
<feature type="compositionally biased region" description="Basic and acidic residues" evidence="1">
    <location>
        <begin position="153"/>
        <end position="163"/>
    </location>
</feature>
<dbReference type="Proteomes" id="UP000182888">
    <property type="component" value="Unassembled WGS sequence"/>
</dbReference>
<feature type="transmembrane region" description="Helical" evidence="2">
    <location>
        <begin position="69"/>
        <end position="92"/>
    </location>
</feature>
<keyword evidence="2" id="KW-0812">Transmembrane</keyword>
<feature type="region of interest" description="Disordered" evidence="1">
    <location>
        <begin position="153"/>
        <end position="177"/>
    </location>
</feature>
<reference evidence="4" key="1">
    <citation type="submission" date="2014-08" db="EMBL/GenBank/DDBJ databases">
        <authorList>
            <person name="Edwards T."/>
        </authorList>
    </citation>
    <scope>NUCLEOTIDE SEQUENCE [LARGE SCALE GENOMIC DNA]</scope>
</reference>
<feature type="transmembrane region" description="Helical" evidence="2">
    <location>
        <begin position="31"/>
        <end position="57"/>
    </location>
</feature>
<keyword evidence="2" id="KW-1133">Transmembrane helix</keyword>
<keyword evidence="2" id="KW-0472">Membrane</keyword>
<protein>
    <submittedName>
        <fullName evidence="3">Uncharacterized protein</fullName>
    </submittedName>
</protein>
<evidence type="ECO:0000313" key="4">
    <source>
        <dbReference type="Proteomes" id="UP000182888"/>
    </source>
</evidence>
<organism evidence="3 4">
    <name type="scientific">Mesorhizobium plurifarium</name>
    <dbReference type="NCBI Taxonomy" id="69974"/>
    <lineage>
        <taxon>Bacteria</taxon>
        <taxon>Pseudomonadati</taxon>
        <taxon>Pseudomonadota</taxon>
        <taxon>Alphaproteobacteria</taxon>
        <taxon>Hyphomicrobiales</taxon>
        <taxon>Phyllobacteriaceae</taxon>
        <taxon>Mesorhizobium</taxon>
    </lineage>
</organism>
<evidence type="ECO:0000313" key="3">
    <source>
        <dbReference type="EMBL" id="CDX56640.1"/>
    </source>
</evidence>
<evidence type="ECO:0000256" key="1">
    <source>
        <dbReference type="SAM" id="MobiDB-lite"/>
    </source>
</evidence>
<evidence type="ECO:0000256" key="2">
    <source>
        <dbReference type="SAM" id="Phobius"/>
    </source>
</evidence>